<sequence>MGKSGSTLSSREKKKKIYCANCIHCKVSAEPTGGGYLLRVRCAAGKWRKKMGAEKLYRLSTVMRRVMTECEAYEPMGDEEEFLRELKKTLPVQDDPYEISS</sequence>
<dbReference type="HOGENOM" id="CLU_171901_0_0_12"/>
<proteinExistence type="predicted"/>
<organism evidence="1 2">
    <name type="scientific">Winmispira thermophila (strain ATCC 49972 / DSM 6192 / RI 19.B1)</name>
    <name type="common">Spirochaeta thermophila</name>
    <dbReference type="NCBI Taxonomy" id="665571"/>
    <lineage>
        <taxon>Bacteria</taxon>
        <taxon>Pseudomonadati</taxon>
        <taxon>Spirochaetota</taxon>
        <taxon>Spirochaetia</taxon>
        <taxon>Winmispirales</taxon>
        <taxon>Winmispiraceae</taxon>
        <taxon>Winmispira</taxon>
    </lineage>
</organism>
<name>E0RNG6_WINT6</name>
<dbReference type="EMBL" id="CP001698">
    <property type="protein sequence ID" value="ADN01166.1"/>
    <property type="molecule type" value="Genomic_DNA"/>
</dbReference>
<dbReference type="Proteomes" id="UP000001296">
    <property type="component" value="Chromosome"/>
</dbReference>
<dbReference type="eggNOG" id="ENOG50333QE">
    <property type="taxonomic scope" value="Bacteria"/>
</dbReference>
<dbReference type="AlphaFoldDB" id="E0RNG6"/>
<protein>
    <submittedName>
        <fullName evidence="1">Uncharacterized protein</fullName>
    </submittedName>
</protein>
<gene>
    <name evidence="1" type="ordered locus">STHERM_c01920</name>
</gene>
<dbReference type="KEGG" id="sta:STHERM_c01920"/>
<dbReference type="PaxDb" id="665571-STHERM_c01920"/>
<accession>E0RNG6</accession>
<evidence type="ECO:0000313" key="2">
    <source>
        <dbReference type="Proteomes" id="UP000001296"/>
    </source>
</evidence>
<reference key="1">
    <citation type="submission" date="2009-08" db="EMBL/GenBank/DDBJ databases">
        <title>The genome sequence of Spirochaeta thermophila DSM6192.</title>
        <authorList>
            <person name="Angelov A."/>
            <person name="Mientus M."/>
            <person name="Wittenberg S."/>
            <person name="Lehmann R."/>
            <person name="Liesegang H."/>
            <person name="Daniel R."/>
            <person name="Liebl W."/>
        </authorList>
    </citation>
    <scope>NUCLEOTIDE SEQUENCE</scope>
    <source>
        <strain>DSM 6192</strain>
    </source>
</reference>
<reference evidence="1 2" key="2">
    <citation type="journal article" date="2010" name="J. Bacteriol.">
        <title>Genome sequence of the polysaccharide-degrading, thermophilic anaerobe Spirochaeta thermophila DSM 6192.</title>
        <authorList>
            <person name="Angelov A."/>
            <person name="Liebl S."/>
            <person name="Ballschmiter M."/>
            <person name="Bomeke M."/>
            <person name="Lehmann R."/>
            <person name="Liesegang H."/>
            <person name="Daniel R."/>
            <person name="Liebl W."/>
        </authorList>
    </citation>
    <scope>NUCLEOTIDE SEQUENCE [LARGE SCALE GENOMIC DNA]</scope>
    <source>
        <strain evidence="2">ATCC 49972 / DSM 6192 / RI 19.B1</strain>
    </source>
</reference>
<evidence type="ECO:0000313" key="1">
    <source>
        <dbReference type="EMBL" id="ADN01166.1"/>
    </source>
</evidence>